<reference evidence="1" key="1">
    <citation type="submission" date="2021-12" db="EMBL/GenBank/DDBJ databases">
        <title>Convergent genome expansion in fungi linked to evolution of root-endophyte symbiosis.</title>
        <authorList>
            <consortium name="DOE Joint Genome Institute"/>
            <person name="Ke Y.-H."/>
            <person name="Bonito G."/>
            <person name="Liao H.-L."/>
            <person name="Looney B."/>
            <person name="Rojas-Flechas A."/>
            <person name="Nash J."/>
            <person name="Hameed K."/>
            <person name="Schadt C."/>
            <person name="Martin F."/>
            <person name="Crous P.W."/>
            <person name="Miettinen O."/>
            <person name="Magnuson J.K."/>
            <person name="Labbe J."/>
            <person name="Jacobson D."/>
            <person name="Doktycz M.J."/>
            <person name="Veneault-Fourrey C."/>
            <person name="Kuo A."/>
            <person name="Mondo S."/>
            <person name="Calhoun S."/>
            <person name="Riley R."/>
            <person name="Ohm R."/>
            <person name="LaButti K."/>
            <person name="Andreopoulos B."/>
            <person name="Pangilinan J."/>
            <person name="Nolan M."/>
            <person name="Tritt A."/>
            <person name="Clum A."/>
            <person name="Lipzen A."/>
            <person name="Daum C."/>
            <person name="Barry K."/>
            <person name="Grigoriev I.V."/>
            <person name="Vilgalys R."/>
        </authorList>
    </citation>
    <scope>NUCLEOTIDE SEQUENCE</scope>
    <source>
        <strain evidence="1">PMI_201</strain>
    </source>
</reference>
<dbReference type="EMBL" id="JAJTJA010000003">
    <property type="protein sequence ID" value="KAH8701601.1"/>
    <property type="molecule type" value="Genomic_DNA"/>
</dbReference>
<dbReference type="RefSeq" id="XP_046074977.1">
    <property type="nucleotide sequence ID" value="XM_046213682.1"/>
</dbReference>
<proteinExistence type="predicted"/>
<dbReference type="Proteomes" id="UP001201262">
    <property type="component" value="Unassembled WGS sequence"/>
</dbReference>
<name>A0AAD4Q3B8_9EURO</name>
<dbReference type="GeneID" id="70243969"/>
<dbReference type="AlphaFoldDB" id="A0AAD4Q3B8"/>
<evidence type="ECO:0000313" key="2">
    <source>
        <dbReference type="Proteomes" id="UP001201262"/>
    </source>
</evidence>
<comment type="caution">
    <text evidence="1">The sequence shown here is derived from an EMBL/GenBank/DDBJ whole genome shotgun (WGS) entry which is preliminary data.</text>
</comment>
<gene>
    <name evidence="1" type="ORF">BGW36DRAFT_355756</name>
</gene>
<protein>
    <submittedName>
        <fullName evidence="1">Uncharacterized protein</fullName>
    </submittedName>
</protein>
<sequence length="347" mass="40268">MLIKGDVQTPRDISSLFPFSTNYEHVIIIYKIIKEVMITMNAAIVQHREGKGVIQTEDAAPHIYLGVIEALRVLRREDDKDRKIIRQREVIITRPLPNERGNWFDFKSRKWITWSSCVYSKNIVGSIFQVLKPHHEHIYRITKDRKGYGITWKRWCLEKHNVISPGWYNGCKDSSLKNRPGCDEMGYGFATPSKKRDHWESDDEDILLIERMSEYSIGNRTENKKERKPLEELPILGTKRKQVTFPIPDDEDVDHAVKIRRLDTSSLLMSNDRRLEAQWKLLEDCVDQSGILDYGDVWSLVFEPLRLMLENDGGLGQALLGSHSWARAYVQGLKVEVKNSCGCLKEI</sequence>
<keyword evidence="2" id="KW-1185">Reference proteome</keyword>
<accession>A0AAD4Q3B8</accession>
<organism evidence="1 2">
    <name type="scientific">Talaromyces proteolyticus</name>
    <dbReference type="NCBI Taxonomy" id="1131652"/>
    <lineage>
        <taxon>Eukaryota</taxon>
        <taxon>Fungi</taxon>
        <taxon>Dikarya</taxon>
        <taxon>Ascomycota</taxon>
        <taxon>Pezizomycotina</taxon>
        <taxon>Eurotiomycetes</taxon>
        <taxon>Eurotiomycetidae</taxon>
        <taxon>Eurotiales</taxon>
        <taxon>Trichocomaceae</taxon>
        <taxon>Talaromyces</taxon>
        <taxon>Talaromyces sect. Bacilispori</taxon>
    </lineage>
</organism>
<evidence type="ECO:0000313" key="1">
    <source>
        <dbReference type="EMBL" id="KAH8701601.1"/>
    </source>
</evidence>